<feature type="transmembrane region" description="Helical" evidence="7">
    <location>
        <begin position="79"/>
        <end position="106"/>
    </location>
</feature>
<evidence type="ECO:0000256" key="7">
    <source>
        <dbReference type="SAM" id="Phobius"/>
    </source>
</evidence>
<evidence type="ECO:0000313" key="8">
    <source>
        <dbReference type="EMBL" id="CDI76776.1"/>
    </source>
</evidence>
<evidence type="ECO:0008006" key="10">
    <source>
        <dbReference type="Google" id="ProtNLM"/>
    </source>
</evidence>
<dbReference type="PANTHER" id="PTHR12677">
    <property type="entry name" value="GOLGI APPARATUS MEMBRANE PROTEIN TVP38-RELATED"/>
    <property type="match status" value="1"/>
</dbReference>
<gene>
    <name evidence="8" type="ORF">EAH_00019560</name>
</gene>
<evidence type="ECO:0000256" key="6">
    <source>
        <dbReference type="SAM" id="MobiDB-lite"/>
    </source>
</evidence>
<dbReference type="OMA" id="IECGEAP"/>
<keyword evidence="9" id="KW-1185">Reference proteome</keyword>
<dbReference type="AlphaFoldDB" id="U6G937"/>
<dbReference type="InterPro" id="IPR015414">
    <property type="entry name" value="TMEM64"/>
</dbReference>
<reference evidence="8" key="1">
    <citation type="submission" date="2013-10" db="EMBL/GenBank/DDBJ databases">
        <title>Genomic analysis of the causative agents of coccidiosis in chickens.</title>
        <authorList>
            <person name="Reid A.J."/>
            <person name="Blake D."/>
            <person name="Billington K."/>
            <person name="Browne H."/>
            <person name="Dunn M."/>
            <person name="Hung S."/>
            <person name="Kawahara F."/>
            <person name="Miranda-Saavedra D."/>
            <person name="Mourier T."/>
            <person name="Nagra H."/>
            <person name="Otto T.D."/>
            <person name="Rawlings N."/>
            <person name="Sanchez A."/>
            <person name="Sanders M."/>
            <person name="Subramaniam C."/>
            <person name="Tay Y."/>
            <person name="Dear P."/>
            <person name="Doerig C."/>
            <person name="Gruber A."/>
            <person name="Parkinson J."/>
            <person name="Shirley M."/>
            <person name="Wan K.L."/>
            <person name="Berriman M."/>
            <person name="Tomley F."/>
            <person name="Pain A."/>
        </authorList>
    </citation>
    <scope>NUCLEOTIDE SEQUENCE</scope>
    <source>
        <strain evidence="8">Houghton</strain>
    </source>
</reference>
<evidence type="ECO:0000256" key="4">
    <source>
        <dbReference type="ARBA" id="ARBA00022989"/>
    </source>
</evidence>
<keyword evidence="2" id="KW-1003">Cell membrane</keyword>
<feature type="transmembrane region" description="Helical" evidence="7">
    <location>
        <begin position="198"/>
        <end position="219"/>
    </location>
</feature>
<evidence type="ECO:0000256" key="2">
    <source>
        <dbReference type="ARBA" id="ARBA00022475"/>
    </source>
</evidence>
<dbReference type="GeneID" id="25270026"/>
<feature type="region of interest" description="Disordered" evidence="6">
    <location>
        <begin position="279"/>
        <end position="298"/>
    </location>
</feature>
<evidence type="ECO:0000256" key="5">
    <source>
        <dbReference type="ARBA" id="ARBA00023136"/>
    </source>
</evidence>
<sequence length="298" mass="32311">MKHNATELEERLMQSSGAAAACREEAVCVPVEGVGEQQQQQQQQQQQRLLQLQQLHEQQHQQQQQQMLLHRSSNVGERFFLRGLMFVKIGFGALVLFLLLLAALHIDATASVLRQVIAGVQDLGGFAPIAYIALYVLCIACFLPAEFMVVIECGEAPVLMGTWLPVLSSPEFMEKAGLAISRLTSYLFGVTALKASHLLLGTFSGTPLILAFNFIGSALSDLKDLDIRNFSWTWQRLSLVALGVMMAGISVVYIGVLTRRKLEAAYAAAVRERSQGGQLLLSSSSSSSGSSSSAAGLP</sequence>
<keyword evidence="3 7" id="KW-0812">Transmembrane</keyword>
<accession>U6G937</accession>
<evidence type="ECO:0000256" key="1">
    <source>
        <dbReference type="ARBA" id="ARBA00004651"/>
    </source>
</evidence>
<dbReference type="PANTHER" id="PTHR12677:SF59">
    <property type="entry name" value="GOLGI APPARATUS MEMBRANE PROTEIN TVP38-RELATED"/>
    <property type="match status" value="1"/>
</dbReference>
<feature type="transmembrane region" description="Helical" evidence="7">
    <location>
        <begin position="239"/>
        <end position="257"/>
    </location>
</feature>
<comment type="subcellular location">
    <subcellularLocation>
        <location evidence="1">Cell membrane</location>
        <topology evidence="1">Multi-pass membrane protein</topology>
    </subcellularLocation>
</comment>
<feature type="transmembrane region" description="Helical" evidence="7">
    <location>
        <begin position="126"/>
        <end position="151"/>
    </location>
</feature>
<name>U6G937_EIMAC</name>
<dbReference type="VEuPathDB" id="ToxoDB:EAH_00019560"/>
<proteinExistence type="predicted"/>
<keyword evidence="5 7" id="KW-0472">Membrane</keyword>
<dbReference type="PROSITE" id="PS51257">
    <property type="entry name" value="PROKAR_LIPOPROTEIN"/>
    <property type="match status" value="1"/>
</dbReference>
<dbReference type="OrthoDB" id="354578at2759"/>
<protein>
    <recommendedName>
        <fullName evidence="10">SNARE associated Golgi protein</fullName>
    </recommendedName>
</protein>
<keyword evidence="4 7" id="KW-1133">Transmembrane helix</keyword>
<reference evidence="8" key="2">
    <citation type="submission" date="2013-10" db="EMBL/GenBank/DDBJ databases">
        <authorList>
            <person name="Aslett M."/>
        </authorList>
    </citation>
    <scope>NUCLEOTIDE SEQUENCE</scope>
    <source>
        <strain evidence="8">Houghton</strain>
    </source>
</reference>
<dbReference type="Proteomes" id="UP000018050">
    <property type="component" value="Unassembled WGS sequence"/>
</dbReference>
<evidence type="ECO:0000313" key="9">
    <source>
        <dbReference type="Proteomes" id="UP000018050"/>
    </source>
</evidence>
<organism evidence="8 9">
    <name type="scientific">Eimeria acervulina</name>
    <name type="common">Coccidian parasite</name>
    <dbReference type="NCBI Taxonomy" id="5801"/>
    <lineage>
        <taxon>Eukaryota</taxon>
        <taxon>Sar</taxon>
        <taxon>Alveolata</taxon>
        <taxon>Apicomplexa</taxon>
        <taxon>Conoidasida</taxon>
        <taxon>Coccidia</taxon>
        <taxon>Eucoccidiorida</taxon>
        <taxon>Eimeriorina</taxon>
        <taxon>Eimeriidae</taxon>
        <taxon>Eimeria</taxon>
    </lineage>
</organism>
<dbReference type="EMBL" id="HG670459">
    <property type="protein sequence ID" value="CDI76776.1"/>
    <property type="molecule type" value="Genomic_DNA"/>
</dbReference>
<dbReference type="RefSeq" id="XP_013252741.1">
    <property type="nucleotide sequence ID" value="XM_013397287.1"/>
</dbReference>
<dbReference type="GO" id="GO:0005886">
    <property type="term" value="C:plasma membrane"/>
    <property type="evidence" value="ECO:0007669"/>
    <property type="project" value="UniProtKB-SubCell"/>
</dbReference>
<evidence type="ECO:0000256" key="3">
    <source>
        <dbReference type="ARBA" id="ARBA00022692"/>
    </source>
</evidence>